<organism evidence="1 2">
    <name type="scientific">Wolbachia pipientis</name>
    <dbReference type="NCBI Taxonomy" id="955"/>
    <lineage>
        <taxon>Bacteria</taxon>
        <taxon>Pseudomonadati</taxon>
        <taxon>Pseudomonadota</taxon>
        <taxon>Alphaproteobacteria</taxon>
        <taxon>Rickettsiales</taxon>
        <taxon>Anaplasmataceae</taxon>
        <taxon>Wolbachieae</taxon>
        <taxon>Wolbachia</taxon>
    </lineage>
</organism>
<dbReference type="RefSeq" id="WP_070064673.1">
    <property type="nucleotide sequence ID" value="NZ_MJMG01000001.1"/>
</dbReference>
<evidence type="ECO:0000313" key="1">
    <source>
        <dbReference type="EMBL" id="OEY87023.1"/>
    </source>
</evidence>
<reference evidence="1 2" key="1">
    <citation type="submission" date="2016-09" db="EMBL/GenBank/DDBJ databases">
        <title>Genomic evidence for plant-parasitic nematodes as the earliest Wolbachia hosts.</title>
        <authorList>
            <person name="Brown A.M."/>
            <person name="Wasala S.K."/>
            <person name="Howe D.K."/>
            <person name="Peetz A.B."/>
            <person name="Zasada I.A."/>
            <person name="Denver D.R."/>
        </authorList>
    </citation>
    <scope>NUCLEOTIDE SEQUENCE [LARGE SCALE GENOMIC DNA]</scope>
    <source>
        <strain evidence="2">wPpe</strain>
    </source>
</reference>
<sequence>MVNIGKNKDNAVFTLQSYARDFNYQYLRQNTSNANSGRQAYLDIPRMNFVINGKNINNNLINKLYIENENLIKPSPPESDISTDYRPFAKAIFSEMFKSAHAPIPNKAILEEFVTNCNQSGYEFSYGLLLKELFQKHGLFTQLNDGQRTIYITIRSPDSIRVESKNPVISITDMENGKKICNMSYSLGFALESNMNKIEYKNGQISLTLPKNLKKYKVDDDTQQSRKNLFDIIVGFFREMVNKLFGSNNINITEKLNTTLQDVHSPVNDINNNLIR</sequence>
<name>A0A1E7QKQ1_WOLPI</name>
<keyword evidence="2" id="KW-1185">Reference proteome</keyword>
<accession>A0A1E7QKQ1</accession>
<comment type="caution">
    <text evidence="1">The sequence shown here is derived from an EMBL/GenBank/DDBJ whole genome shotgun (WGS) entry which is preliminary data.</text>
</comment>
<protein>
    <submittedName>
        <fullName evidence="1">Uncharacterized protein</fullName>
    </submittedName>
</protein>
<dbReference type="Proteomes" id="UP000175679">
    <property type="component" value="Unassembled WGS sequence"/>
</dbReference>
<dbReference type="EMBL" id="MJMG01000001">
    <property type="protein sequence ID" value="OEY87023.1"/>
    <property type="molecule type" value="Genomic_DNA"/>
</dbReference>
<dbReference type="AlphaFoldDB" id="A0A1E7QKQ1"/>
<gene>
    <name evidence="1" type="ORF">BIY23_00855</name>
</gene>
<evidence type="ECO:0000313" key="2">
    <source>
        <dbReference type="Proteomes" id="UP000175679"/>
    </source>
</evidence>
<dbReference type="OrthoDB" id="7164659at2"/>
<proteinExistence type="predicted"/>